<dbReference type="Gene3D" id="3.30.420.10">
    <property type="entry name" value="Ribonuclease H-like superfamily/Ribonuclease H"/>
    <property type="match status" value="1"/>
</dbReference>
<keyword evidence="4" id="KW-0479">Metal-binding</keyword>
<keyword evidence="5" id="KW-0255">Endonuclease</keyword>
<comment type="caution">
    <text evidence="19">The sequence shown here is derived from an EMBL/GenBank/DDBJ whole genome shotgun (WGS) entry which is preliminary data.</text>
</comment>
<proteinExistence type="predicted"/>
<keyword evidence="3" id="KW-0540">Nuclease</keyword>
<evidence type="ECO:0000313" key="20">
    <source>
        <dbReference type="Proteomes" id="UP001610728"/>
    </source>
</evidence>
<keyword evidence="10" id="KW-0695">RNA-directed DNA polymerase</keyword>
<keyword evidence="7" id="KW-0460">Magnesium</keyword>
<evidence type="ECO:0000256" key="6">
    <source>
        <dbReference type="ARBA" id="ARBA00022801"/>
    </source>
</evidence>
<evidence type="ECO:0000256" key="13">
    <source>
        <dbReference type="ARBA" id="ARBA00023172"/>
    </source>
</evidence>
<evidence type="ECO:0000256" key="10">
    <source>
        <dbReference type="ARBA" id="ARBA00022918"/>
    </source>
</evidence>
<keyword evidence="11" id="KW-0808">Transferase</keyword>
<gene>
    <name evidence="19" type="ORF">HOO65_010057</name>
</gene>
<accession>A0ABR4MQY4</accession>
<dbReference type="InterPro" id="IPR012337">
    <property type="entry name" value="RNaseH-like_sf"/>
</dbReference>
<evidence type="ECO:0000256" key="11">
    <source>
        <dbReference type="ARBA" id="ARBA00022932"/>
    </source>
</evidence>
<dbReference type="Proteomes" id="UP001610728">
    <property type="component" value="Unassembled WGS sequence"/>
</dbReference>
<dbReference type="InterPro" id="IPR013103">
    <property type="entry name" value="RVT_2"/>
</dbReference>
<evidence type="ECO:0000256" key="7">
    <source>
        <dbReference type="ARBA" id="ARBA00022842"/>
    </source>
</evidence>
<sequence>MNTIINEWLPPAKGYLPYYMLSVLRPKITFPNPAAPFVVRHRRMYNGRFVKNPKLGKATATFNPEDSVDKLVPAHAGQEGIDQMTPVAARCFATWTFLTSIVRCYVSYHLSFGPMYDLGIWTYVVALSHFTLELGYFKTMKLGAPQLLPFMFASTGIAWMIYYSKGKPAGKPAGQAAGGGGKGGAPRGDNTDRDIIWQAHTADGAAPAEAGGQGQMLMAVSKGPLQVDNNTWYVAPAMKVAVQKEVGTDVLPASTGTLPVDKVNTLMFTACVEDYDAEPGADELIHTVFQQEESVVAGDMERSVTDCGVEKVTWADGQALALKVLNHESSGHAYTVKGHNMRNEWLFDTGSTLHICNDLKWFVPGTLAPVGAKGGSITTGGGVWIGLLPERGSIDKQGLVDRQGKHMAKLDVHERGFYLYLNGVPWPAEPSGKINTEARDVLVKMNLSRLLHQRLGHPHFEALKKTIEASEGSPIPVKKLVDPDDPCISCELSKAKTFKPKDRRTDLAQFPGQFVHADVTKVKEEGIGQQRWLVVMLDEYSGRIHAGSFSYKGDCNRCITDQLKWYRNQTGRQLKRITVDNGTDVNIQELTAFVRSVGADIRTSPTYSPAQNGRSERTVKAMLVRMRTLMIHRNIPLALWPEIAKSVAYLHNVVVSVETGMSPLARWHVALHATPYVHDIGHIRTLGSRCVVRIPDAKLLQLRTSKLQAKGEEGILVGYSGHHLYRVWVKERKQVVTSNSLHIFEDLSNDDVDVMRSWPKGVWRKSKKLSVETDERGHLVDTQASIEDMQLEMPAESTNKGGASAELTTLGDVTGMQDFSPVENSERRGRPPKARPLLPMTHDEVMAIIDHDSEQAELATWMTDYADHVCEVYALKRSTKKILQQDPHVFPTLKAAMDGGEVGAWQDAIAVEIDQLVQMNVLVFVEQLPKGKRVIDLKWVLQRKLGAQLEEVKKKARLVARGFMQRLGLDYAETKAFTSGADSWRMLLALAVLMDWVLYGLKQAGRQWQLTLFEELQSHGYKAMQCDQASLVGNGVVAVSHVDDMLYAGAESAVDAFEKAVTGKFKTKLLGQPEWLLGMDVLCTRGEAGKAGNRDLEVIVSQKTYVQSILEKEQHSKYLQPPCEKHMQTSKRMLRYLVDKGDYGLRYRRPEGWAKGLPVPIIAYADASLQDEEVNGHSSWGFVVLMAGAPVSWASRRHKTAIPSTAESEYVAAYATGQHLRWIANFVHEAGFDSQIQLYSDNEGALKIAHSKNTTTAARHFMIKVHSFREQVREGFLRTSISKAGGGGRMLHGLADKNKNETAEPAAV</sequence>
<dbReference type="GeneID" id="98114303"/>
<feature type="domain" description="Integrase catalytic" evidence="18">
    <location>
        <begin position="507"/>
        <end position="671"/>
    </location>
</feature>
<dbReference type="InterPro" id="IPR001584">
    <property type="entry name" value="Integrase_cat-core"/>
</dbReference>
<dbReference type="Pfam" id="PF25597">
    <property type="entry name" value="SH3_retrovirus"/>
    <property type="match status" value="1"/>
</dbReference>
<keyword evidence="12" id="KW-0238">DNA-binding</keyword>
<dbReference type="InterPro" id="IPR039537">
    <property type="entry name" value="Retrotran_Ty1/copia-like"/>
</dbReference>
<evidence type="ECO:0000256" key="4">
    <source>
        <dbReference type="ARBA" id="ARBA00022723"/>
    </source>
</evidence>
<evidence type="ECO:0000256" key="12">
    <source>
        <dbReference type="ARBA" id="ARBA00023125"/>
    </source>
</evidence>
<evidence type="ECO:0000256" key="5">
    <source>
        <dbReference type="ARBA" id="ARBA00022759"/>
    </source>
</evidence>
<keyword evidence="2" id="KW-0548">Nucleotidyltransferase</keyword>
<keyword evidence="9" id="KW-0229">DNA integration</keyword>
<evidence type="ECO:0000256" key="14">
    <source>
        <dbReference type="ARBA" id="ARBA00023268"/>
    </source>
</evidence>
<keyword evidence="13" id="KW-0233">DNA recombination</keyword>
<dbReference type="PANTHER" id="PTHR42648:SF11">
    <property type="entry name" value="TRANSPOSON TY4-P GAG-POL POLYPROTEIN"/>
    <property type="match status" value="1"/>
</dbReference>
<name>A0ABR4MQY4_9PEZI</name>
<keyword evidence="11" id="KW-0239">DNA-directed DNA polymerase</keyword>
<evidence type="ECO:0000259" key="18">
    <source>
        <dbReference type="PROSITE" id="PS50994"/>
    </source>
</evidence>
<evidence type="ECO:0000256" key="15">
    <source>
        <dbReference type="ARBA" id="ARBA00048173"/>
    </source>
</evidence>
<evidence type="ECO:0000256" key="17">
    <source>
        <dbReference type="SAM" id="MobiDB-lite"/>
    </source>
</evidence>
<evidence type="ECO:0000256" key="9">
    <source>
        <dbReference type="ARBA" id="ARBA00022908"/>
    </source>
</evidence>
<reference evidence="19 20" key="1">
    <citation type="submission" date="2020-05" db="EMBL/GenBank/DDBJ databases">
        <title>Ceratocystis lukuohia genome.</title>
        <authorList>
            <person name="Harrington T.C."/>
            <person name="Kim K."/>
            <person name="Mayers C.G."/>
        </authorList>
    </citation>
    <scope>NUCLEOTIDE SEQUENCE [LARGE SCALE GENOMIC DNA]</scope>
    <source>
        <strain evidence="19 20">C4212</strain>
    </source>
</reference>
<evidence type="ECO:0000256" key="8">
    <source>
        <dbReference type="ARBA" id="ARBA00022884"/>
    </source>
</evidence>
<keyword evidence="8" id="KW-0694">RNA-binding</keyword>
<feature type="region of interest" description="Disordered" evidence="17">
    <location>
        <begin position="173"/>
        <end position="192"/>
    </location>
</feature>
<dbReference type="EMBL" id="JABSNW010000001">
    <property type="protein sequence ID" value="KAL2890699.1"/>
    <property type="molecule type" value="Genomic_DNA"/>
</dbReference>
<evidence type="ECO:0000313" key="19">
    <source>
        <dbReference type="EMBL" id="KAL2890699.1"/>
    </source>
</evidence>
<evidence type="ECO:0000256" key="3">
    <source>
        <dbReference type="ARBA" id="ARBA00022722"/>
    </source>
</evidence>
<dbReference type="InterPro" id="IPR036397">
    <property type="entry name" value="RNaseH_sf"/>
</dbReference>
<dbReference type="CDD" id="cd09272">
    <property type="entry name" value="RNase_HI_RT_Ty1"/>
    <property type="match status" value="1"/>
</dbReference>
<dbReference type="SUPFAM" id="SSF53098">
    <property type="entry name" value="Ribonuclease H-like"/>
    <property type="match status" value="1"/>
</dbReference>
<dbReference type="PANTHER" id="PTHR42648">
    <property type="entry name" value="TRANSPOSASE, PUTATIVE-RELATED"/>
    <property type="match status" value="1"/>
</dbReference>
<keyword evidence="1" id="KW-0815">Transposition</keyword>
<dbReference type="InterPro" id="IPR057670">
    <property type="entry name" value="SH3_retrovirus"/>
</dbReference>
<evidence type="ECO:0000256" key="16">
    <source>
        <dbReference type="ARBA" id="ARBA00049244"/>
    </source>
</evidence>
<dbReference type="PROSITE" id="PS50994">
    <property type="entry name" value="INTEGRASE"/>
    <property type="match status" value="1"/>
</dbReference>
<comment type="catalytic activity">
    <reaction evidence="15">
        <text>DNA(n) + a 2'-deoxyribonucleoside 5'-triphosphate = DNA(n+1) + diphosphate</text>
        <dbReference type="Rhea" id="RHEA:22508"/>
        <dbReference type="Rhea" id="RHEA-COMP:17339"/>
        <dbReference type="Rhea" id="RHEA-COMP:17340"/>
        <dbReference type="ChEBI" id="CHEBI:33019"/>
        <dbReference type="ChEBI" id="CHEBI:61560"/>
        <dbReference type="ChEBI" id="CHEBI:173112"/>
        <dbReference type="EC" id="2.7.7.49"/>
    </reaction>
</comment>
<comment type="catalytic activity">
    <reaction evidence="16">
        <text>DNA(n) + a 2'-deoxyribonucleoside 5'-triphosphate = DNA(n+1) + diphosphate</text>
        <dbReference type="Rhea" id="RHEA:22508"/>
        <dbReference type="Rhea" id="RHEA-COMP:17339"/>
        <dbReference type="Rhea" id="RHEA-COMP:17340"/>
        <dbReference type="ChEBI" id="CHEBI:33019"/>
        <dbReference type="ChEBI" id="CHEBI:61560"/>
        <dbReference type="ChEBI" id="CHEBI:173112"/>
        <dbReference type="EC" id="2.7.7.7"/>
    </reaction>
</comment>
<organism evidence="19 20">
    <name type="scientific">Ceratocystis lukuohia</name>
    <dbReference type="NCBI Taxonomy" id="2019550"/>
    <lineage>
        <taxon>Eukaryota</taxon>
        <taxon>Fungi</taxon>
        <taxon>Dikarya</taxon>
        <taxon>Ascomycota</taxon>
        <taxon>Pezizomycotina</taxon>
        <taxon>Sordariomycetes</taxon>
        <taxon>Hypocreomycetidae</taxon>
        <taxon>Microascales</taxon>
        <taxon>Ceratocystidaceae</taxon>
        <taxon>Ceratocystis</taxon>
    </lineage>
</organism>
<evidence type="ECO:0000256" key="1">
    <source>
        <dbReference type="ARBA" id="ARBA00022578"/>
    </source>
</evidence>
<protein>
    <submittedName>
        <fullName evidence="19">Ergosterol biosynthetic protein 28</fullName>
    </submittedName>
</protein>
<dbReference type="Pfam" id="PF07727">
    <property type="entry name" value="RVT_2"/>
    <property type="match status" value="1"/>
</dbReference>
<keyword evidence="20" id="KW-1185">Reference proteome</keyword>
<keyword evidence="14" id="KW-0511">Multifunctional enzyme</keyword>
<feature type="region of interest" description="Disordered" evidence="17">
    <location>
        <begin position="1288"/>
        <end position="1308"/>
    </location>
</feature>
<keyword evidence="6" id="KW-0378">Hydrolase</keyword>
<evidence type="ECO:0000256" key="2">
    <source>
        <dbReference type="ARBA" id="ARBA00022695"/>
    </source>
</evidence>
<dbReference type="Pfam" id="PF03694">
    <property type="entry name" value="Erg28"/>
    <property type="match status" value="1"/>
</dbReference>
<dbReference type="InterPro" id="IPR005352">
    <property type="entry name" value="Erg28"/>
</dbReference>
<feature type="compositionally biased region" description="Gly residues" evidence="17">
    <location>
        <begin position="176"/>
        <end position="186"/>
    </location>
</feature>
<dbReference type="RefSeq" id="XP_070861879.1">
    <property type="nucleotide sequence ID" value="XM_071005264.1"/>
</dbReference>